<dbReference type="GO" id="GO:0016491">
    <property type="term" value="F:oxidoreductase activity"/>
    <property type="evidence" value="ECO:0007669"/>
    <property type="project" value="InterPro"/>
</dbReference>
<gene>
    <name evidence="2" type="ORF">MNBD_GAMMA20-866</name>
</gene>
<feature type="domain" description="DSBA-like thioredoxin" evidence="1">
    <location>
        <begin position="11"/>
        <end position="216"/>
    </location>
</feature>
<evidence type="ECO:0000259" key="1">
    <source>
        <dbReference type="Pfam" id="PF01323"/>
    </source>
</evidence>
<protein>
    <submittedName>
        <fullName evidence="2">DsbA-like thioredoxin domain protein</fullName>
    </submittedName>
</protein>
<dbReference type="Pfam" id="PF01323">
    <property type="entry name" value="DSBA"/>
    <property type="match status" value="1"/>
</dbReference>
<proteinExistence type="predicted"/>
<dbReference type="InterPro" id="IPR036249">
    <property type="entry name" value="Thioredoxin-like_sf"/>
</dbReference>
<dbReference type="Gene3D" id="3.40.30.10">
    <property type="entry name" value="Glutaredoxin"/>
    <property type="match status" value="1"/>
</dbReference>
<name>A0A3B1B322_9ZZZZ</name>
<accession>A0A3B1B322</accession>
<reference evidence="2" key="1">
    <citation type="submission" date="2018-06" db="EMBL/GenBank/DDBJ databases">
        <authorList>
            <person name="Zhirakovskaya E."/>
        </authorList>
    </citation>
    <scope>NUCLEOTIDE SEQUENCE</scope>
</reference>
<dbReference type="SUPFAM" id="SSF52833">
    <property type="entry name" value="Thioredoxin-like"/>
    <property type="match status" value="1"/>
</dbReference>
<dbReference type="InterPro" id="IPR001853">
    <property type="entry name" value="DSBA-like_thioredoxin_dom"/>
</dbReference>
<evidence type="ECO:0000313" key="2">
    <source>
        <dbReference type="EMBL" id="VAX04700.1"/>
    </source>
</evidence>
<sequence>MSDTTTNNIHIEIFSDVLCVWAYSAQIRFDQLKRDFGDQLQLQYRYIPIFAAVEKRIGQGWKDKGGFAGFNENLHKTAAGWDHVELHPKIWLQNRPKSSTVPHLYLKAVQLLQEQHIISTQALAEHDGHSLFEAFSWHMRCAFFKETQNIGEMSVLDTLAEDMGIPVMPVHERLDNGEAHAALQLDIDARDQYRVPGSPTLVFNDGRQRLYGNVGYRIIEANIRELLNNGDSGEASWC</sequence>
<organism evidence="2">
    <name type="scientific">hydrothermal vent metagenome</name>
    <dbReference type="NCBI Taxonomy" id="652676"/>
    <lineage>
        <taxon>unclassified sequences</taxon>
        <taxon>metagenomes</taxon>
        <taxon>ecological metagenomes</taxon>
    </lineage>
</organism>
<dbReference type="AlphaFoldDB" id="A0A3B1B322"/>
<dbReference type="EMBL" id="UOFU01000391">
    <property type="protein sequence ID" value="VAX04700.1"/>
    <property type="molecule type" value="Genomic_DNA"/>
</dbReference>